<name>A0A6G1PVX2_CHAAH</name>
<proteinExistence type="predicted"/>
<accession>A0A6G1PVX2</accession>
<reference evidence="2" key="2">
    <citation type="submission" date="2019-02" db="EMBL/GenBank/DDBJ databases">
        <title>Opniocepnalus argus Var Kimnra genome.</title>
        <authorList>
            <person name="Zhou C."/>
            <person name="Xiao S."/>
        </authorList>
    </citation>
    <scope>NUCLEOTIDE SEQUENCE [LARGE SCALE GENOMIC DNA]</scope>
</reference>
<dbReference type="EMBL" id="CM015721">
    <property type="protein sequence ID" value="KAF3694470.1"/>
    <property type="molecule type" value="Genomic_DNA"/>
</dbReference>
<gene>
    <name evidence="1" type="ORF">EXN66_Car010146</name>
</gene>
<dbReference type="AlphaFoldDB" id="A0A6G1PVX2"/>
<protein>
    <submittedName>
        <fullName evidence="1">Uncharacterized protein</fullName>
    </submittedName>
</protein>
<organism evidence="1 2">
    <name type="scientific">Channa argus</name>
    <name type="common">Northern snakehead</name>
    <name type="synonym">Ophicephalus argus</name>
    <dbReference type="NCBI Taxonomy" id="215402"/>
    <lineage>
        <taxon>Eukaryota</taxon>
        <taxon>Metazoa</taxon>
        <taxon>Chordata</taxon>
        <taxon>Craniata</taxon>
        <taxon>Vertebrata</taxon>
        <taxon>Euteleostomi</taxon>
        <taxon>Actinopterygii</taxon>
        <taxon>Neopterygii</taxon>
        <taxon>Teleostei</taxon>
        <taxon>Neoteleostei</taxon>
        <taxon>Acanthomorphata</taxon>
        <taxon>Anabantaria</taxon>
        <taxon>Anabantiformes</taxon>
        <taxon>Channoidei</taxon>
        <taxon>Channidae</taxon>
        <taxon>Channa</taxon>
    </lineage>
</organism>
<sequence length="75" mass="8460">MSPFVDSYSQGGGKMIQTNIQNLNEMATLKQSHFFRSRQSFTKVVRLSFPNTYETEYKGAFCGVGMAPGIYVIRP</sequence>
<dbReference type="Proteomes" id="UP000503349">
    <property type="component" value="Chromosome 10"/>
</dbReference>
<reference evidence="1 2" key="1">
    <citation type="submission" date="2019-02" db="EMBL/GenBank/DDBJ databases">
        <title>Opniocepnalus argus genome.</title>
        <authorList>
            <person name="Zhou C."/>
            <person name="Xiao S."/>
        </authorList>
    </citation>
    <scope>NUCLEOTIDE SEQUENCE [LARGE SCALE GENOMIC DNA]</scope>
    <source>
        <strain evidence="1">OARG1902GOOAL</strain>
        <tissue evidence="1">Muscle</tissue>
    </source>
</reference>
<evidence type="ECO:0000313" key="2">
    <source>
        <dbReference type="Proteomes" id="UP000503349"/>
    </source>
</evidence>
<evidence type="ECO:0000313" key="1">
    <source>
        <dbReference type="EMBL" id="KAF3694470.1"/>
    </source>
</evidence>
<keyword evidence="2" id="KW-1185">Reference proteome</keyword>